<evidence type="ECO:0000256" key="3">
    <source>
        <dbReference type="SAM" id="Phobius"/>
    </source>
</evidence>
<accession>A0AAD7DD40</accession>
<evidence type="ECO:0000256" key="1">
    <source>
        <dbReference type="SAM" id="Coils"/>
    </source>
</evidence>
<feature type="coiled-coil region" evidence="1">
    <location>
        <begin position="142"/>
        <end position="187"/>
    </location>
</feature>
<dbReference type="Proteomes" id="UP001221757">
    <property type="component" value="Unassembled WGS sequence"/>
</dbReference>
<reference evidence="4" key="1">
    <citation type="submission" date="2023-03" db="EMBL/GenBank/DDBJ databases">
        <title>Massive genome expansion in bonnet fungi (Mycena s.s.) driven by repeated elements and novel gene families across ecological guilds.</title>
        <authorList>
            <consortium name="Lawrence Berkeley National Laboratory"/>
            <person name="Harder C.B."/>
            <person name="Miyauchi S."/>
            <person name="Viragh M."/>
            <person name="Kuo A."/>
            <person name="Thoen E."/>
            <person name="Andreopoulos B."/>
            <person name="Lu D."/>
            <person name="Skrede I."/>
            <person name="Drula E."/>
            <person name="Henrissat B."/>
            <person name="Morin E."/>
            <person name="Kohler A."/>
            <person name="Barry K."/>
            <person name="LaButti K."/>
            <person name="Morin E."/>
            <person name="Salamov A."/>
            <person name="Lipzen A."/>
            <person name="Mereny Z."/>
            <person name="Hegedus B."/>
            <person name="Baldrian P."/>
            <person name="Stursova M."/>
            <person name="Weitz H."/>
            <person name="Taylor A."/>
            <person name="Grigoriev I.V."/>
            <person name="Nagy L.G."/>
            <person name="Martin F."/>
            <person name="Kauserud H."/>
        </authorList>
    </citation>
    <scope>NUCLEOTIDE SEQUENCE</scope>
    <source>
        <strain evidence="4">CBHHK067</strain>
    </source>
</reference>
<sequence length="293" mass="32374">MDSQAPEPHSLPASEPMNGGGNDAIVSNARGSAIRHLAILGSVLIPIAFLPYIVTRRRVTTLQRRRHMDGGLGPGGDAGVSVLLAQMRQELEAMREQDSQRAKSLSEMTMDVIHINERLDELGADILSARDVNSVYQGKDISREVQELVKTAEDGLHKLRQETQPALAELQDQTRLLRSEQEALRSELFKISDQLQSANTGPHAVDSSELHRLMLEARQTRAIFGSIGSSLGDVASIIQRVEIEMGHEHPGGYNPVEKLRVLAMRMQDEAFHERHAVDGRGQGFGRGRRAKEM</sequence>
<name>A0AAD7DD40_MYCRO</name>
<dbReference type="AlphaFoldDB" id="A0AAD7DD40"/>
<organism evidence="4 5">
    <name type="scientific">Mycena rosella</name>
    <name type="common">Pink bonnet</name>
    <name type="synonym">Agaricus rosellus</name>
    <dbReference type="NCBI Taxonomy" id="1033263"/>
    <lineage>
        <taxon>Eukaryota</taxon>
        <taxon>Fungi</taxon>
        <taxon>Dikarya</taxon>
        <taxon>Basidiomycota</taxon>
        <taxon>Agaricomycotina</taxon>
        <taxon>Agaricomycetes</taxon>
        <taxon>Agaricomycetidae</taxon>
        <taxon>Agaricales</taxon>
        <taxon>Marasmiineae</taxon>
        <taxon>Mycenaceae</taxon>
        <taxon>Mycena</taxon>
    </lineage>
</organism>
<proteinExistence type="predicted"/>
<dbReference type="EMBL" id="JARKIE010000079">
    <property type="protein sequence ID" value="KAJ7688473.1"/>
    <property type="molecule type" value="Genomic_DNA"/>
</dbReference>
<keyword evidence="5" id="KW-1185">Reference proteome</keyword>
<evidence type="ECO:0000313" key="5">
    <source>
        <dbReference type="Proteomes" id="UP001221757"/>
    </source>
</evidence>
<keyword evidence="1" id="KW-0175">Coiled coil</keyword>
<feature type="region of interest" description="Disordered" evidence="2">
    <location>
        <begin position="1"/>
        <end position="24"/>
    </location>
</feature>
<keyword evidence="3" id="KW-0812">Transmembrane</keyword>
<evidence type="ECO:0000313" key="4">
    <source>
        <dbReference type="EMBL" id="KAJ7688473.1"/>
    </source>
</evidence>
<feature type="transmembrane region" description="Helical" evidence="3">
    <location>
        <begin position="33"/>
        <end position="55"/>
    </location>
</feature>
<keyword evidence="3" id="KW-1133">Transmembrane helix</keyword>
<feature type="region of interest" description="Disordered" evidence="2">
    <location>
        <begin position="274"/>
        <end position="293"/>
    </location>
</feature>
<protein>
    <submittedName>
        <fullName evidence="4">Uncharacterized protein</fullName>
    </submittedName>
</protein>
<evidence type="ECO:0000256" key="2">
    <source>
        <dbReference type="SAM" id="MobiDB-lite"/>
    </source>
</evidence>
<gene>
    <name evidence="4" type="ORF">B0H17DRAFT_1068867</name>
</gene>
<keyword evidence="3" id="KW-0472">Membrane</keyword>
<comment type="caution">
    <text evidence="4">The sequence shown here is derived from an EMBL/GenBank/DDBJ whole genome shotgun (WGS) entry which is preliminary data.</text>
</comment>